<dbReference type="PANTHER" id="PTHR42673">
    <property type="entry name" value="MALEYLACETOACETATE ISOMERASE"/>
    <property type="match status" value="1"/>
</dbReference>
<evidence type="ECO:0000313" key="2">
    <source>
        <dbReference type="EMBL" id="NMG04135.1"/>
    </source>
</evidence>
<evidence type="ECO:0000313" key="3">
    <source>
        <dbReference type="Proteomes" id="UP000599523"/>
    </source>
</evidence>
<dbReference type="Proteomes" id="UP000599523">
    <property type="component" value="Unassembled WGS sequence"/>
</dbReference>
<dbReference type="GO" id="GO:0006559">
    <property type="term" value="P:L-phenylalanine catabolic process"/>
    <property type="evidence" value="ECO:0007669"/>
    <property type="project" value="TreeGrafter"/>
</dbReference>
<dbReference type="Pfam" id="PF13409">
    <property type="entry name" value="GST_N_2"/>
    <property type="match status" value="1"/>
</dbReference>
<dbReference type="PROSITE" id="PS50404">
    <property type="entry name" value="GST_NTER"/>
    <property type="match status" value="1"/>
</dbReference>
<dbReference type="GO" id="GO:0006749">
    <property type="term" value="P:glutathione metabolic process"/>
    <property type="evidence" value="ECO:0007669"/>
    <property type="project" value="TreeGrafter"/>
</dbReference>
<accession>A0A972JAM1</accession>
<dbReference type="RefSeq" id="WP_168988821.1">
    <property type="nucleotide sequence ID" value="NZ_CAWPHM010000326.1"/>
</dbReference>
<proteinExistence type="predicted"/>
<dbReference type="SUPFAM" id="SSF52833">
    <property type="entry name" value="Thioredoxin-like"/>
    <property type="match status" value="1"/>
</dbReference>
<reference evidence="2" key="1">
    <citation type="submission" date="2019-12" db="EMBL/GenBank/DDBJ databases">
        <title>Comparative genomics gives insights into the taxonomy of the Azoarcus-Aromatoleum group and reveals separate origins of nif in the plant-associated Azoarcus and non-plant-associated Aromatoleum sub-groups.</title>
        <authorList>
            <person name="Lafos M."/>
            <person name="Maluk M."/>
            <person name="Batista M."/>
            <person name="Junghare M."/>
            <person name="Carmona M."/>
            <person name="Faoro H."/>
            <person name="Cruz L.M."/>
            <person name="Battistoni F."/>
            <person name="De Souza E."/>
            <person name="Pedrosa F."/>
            <person name="Chen W.-M."/>
            <person name="Poole P.S."/>
            <person name="Dixon R.A."/>
            <person name="James E.K."/>
        </authorList>
    </citation>
    <scope>NUCLEOTIDE SEQUENCE</scope>
    <source>
        <strain evidence="2">NSC3</strain>
    </source>
</reference>
<dbReference type="CDD" id="cd03043">
    <property type="entry name" value="GST_N_1"/>
    <property type="match status" value="1"/>
</dbReference>
<feature type="domain" description="GST N-terminal" evidence="1">
    <location>
        <begin position="3"/>
        <end position="91"/>
    </location>
</feature>
<dbReference type="InterPro" id="IPR004045">
    <property type="entry name" value="Glutathione_S-Trfase_N"/>
</dbReference>
<sequence>MRFALYIGNKNYSSWSMRPWVLMRQAGIEFDEHLMRFDSFSDDSQFKRSVAALSPTGKVPCLIDREVGGGLAVWDTLAICEYLAECFPELHLWPRDTTERARARSVCAEMHSGFVALRTHLPMNIEASLPEIGAIVLRDRADVRADVARIASMWSELSRASEFSPVW</sequence>
<gene>
    <name evidence="2" type="ORF">GPA21_14345</name>
</gene>
<dbReference type="GO" id="GO:0004364">
    <property type="term" value="F:glutathione transferase activity"/>
    <property type="evidence" value="ECO:0007669"/>
    <property type="project" value="TreeGrafter"/>
</dbReference>
<evidence type="ECO:0000259" key="1">
    <source>
        <dbReference type="PROSITE" id="PS50404"/>
    </source>
</evidence>
<keyword evidence="3" id="KW-1185">Reference proteome</keyword>
<comment type="caution">
    <text evidence="2">The sequence shown here is derived from an EMBL/GenBank/DDBJ whole genome shotgun (WGS) entry which is preliminary data.</text>
</comment>
<dbReference type="EMBL" id="WTVM01000096">
    <property type="protein sequence ID" value="NMG04135.1"/>
    <property type="molecule type" value="Genomic_DNA"/>
</dbReference>
<name>A0A972JAM1_9RHOO</name>
<organism evidence="2 3">
    <name type="scientific">Azoarcus taiwanensis</name>
    <dbReference type="NCBI Taxonomy" id="666964"/>
    <lineage>
        <taxon>Bacteria</taxon>
        <taxon>Pseudomonadati</taxon>
        <taxon>Pseudomonadota</taxon>
        <taxon>Betaproteobacteria</taxon>
        <taxon>Rhodocyclales</taxon>
        <taxon>Zoogloeaceae</taxon>
        <taxon>Azoarcus</taxon>
    </lineage>
</organism>
<dbReference type="Gene3D" id="3.40.30.10">
    <property type="entry name" value="Glutaredoxin"/>
    <property type="match status" value="1"/>
</dbReference>
<dbReference type="InterPro" id="IPR036249">
    <property type="entry name" value="Thioredoxin-like_sf"/>
</dbReference>
<dbReference type="PANTHER" id="PTHR42673:SF4">
    <property type="entry name" value="MALEYLACETOACETATE ISOMERASE"/>
    <property type="match status" value="1"/>
</dbReference>
<dbReference type="GO" id="GO:0016034">
    <property type="term" value="F:maleylacetoacetate isomerase activity"/>
    <property type="evidence" value="ECO:0007669"/>
    <property type="project" value="TreeGrafter"/>
</dbReference>
<protein>
    <recommendedName>
        <fullName evidence="1">GST N-terminal domain-containing protein</fullName>
    </recommendedName>
</protein>
<dbReference type="AlphaFoldDB" id="A0A972JAM1"/>
<dbReference type="Gene3D" id="1.20.1050.10">
    <property type="match status" value="1"/>
</dbReference>